<evidence type="ECO:0000256" key="6">
    <source>
        <dbReference type="ARBA" id="ARBA00023136"/>
    </source>
</evidence>
<keyword evidence="4 7" id="KW-0812">Transmembrane</keyword>
<dbReference type="Gene3D" id="1.10.3720.10">
    <property type="entry name" value="MetI-like"/>
    <property type="match status" value="1"/>
</dbReference>
<keyword evidence="5 7" id="KW-1133">Transmembrane helix</keyword>
<name>A0A4R1S1D4_HYDET</name>
<sequence>MLHKIPGRGRSFSKQWQDDITGYLFLLPSLTGFIAFIGMPVVMSLLLSFTQWDLVSGFQGIKFIGLDNFKQMATDEWFISSLRNNLFYTGMLVPVALGLGLYFASILNDKVWMKQILRTVFFMPYVSNIVAVSVVWMALFHPTRGPINYLLHLLGMANPPLWLASDKWALTAITIIEIWINIGYNMVIYLAALQGVPKELYEASEIDGATGFKRFWQITFPLLSPTTFFLLITGIINSFKVFGQVNIITQGGPGTATTVLVYYMYTAAFRFYKMGYAAALAWVLFIMIFAITIIQWRGQKKWVNYM</sequence>
<feature type="transmembrane region" description="Helical" evidence="7">
    <location>
        <begin position="119"/>
        <end position="139"/>
    </location>
</feature>
<evidence type="ECO:0000256" key="1">
    <source>
        <dbReference type="ARBA" id="ARBA00004651"/>
    </source>
</evidence>
<dbReference type="CDD" id="cd06261">
    <property type="entry name" value="TM_PBP2"/>
    <property type="match status" value="1"/>
</dbReference>
<feature type="transmembrane region" description="Helical" evidence="7">
    <location>
        <begin position="21"/>
        <end position="47"/>
    </location>
</feature>
<keyword evidence="2 7" id="KW-0813">Transport</keyword>
<dbReference type="InterPro" id="IPR035906">
    <property type="entry name" value="MetI-like_sf"/>
</dbReference>
<dbReference type="PANTHER" id="PTHR30193:SF37">
    <property type="entry name" value="INNER MEMBRANE ABC TRANSPORTER PERMEASE PROTEIN YCJO"/>
    <property type="match status" value="1"/>
</dbReference>
<evidence type="ECO:0000313" key="10">
    <source>
        <dbReference type="Proteomes" id="UP000295008"/>
    </source>
</evidence>
<keyword evidence="6 7" id="KW-0472">Membrane</keyword>
<evidence type="ECO:0000256" key="2">
    <source>
        <dbReference type="ARBA" id="ARBA00022448"/>
    </source>
</evidence>
<dbReference type="PANTHER" id="PTHR30193">
    <property type="entry name" value="ABC TRANSPORTER PERMEASE PROTEIN"/>
    <property type="match status" value="1"/>
</dbReference>
<protein>
    <submittedName>
        <fullName evidence="9">Carbohydrate ABC transporter membrane protein 1 (CUT1 family)</fullName>
    </submittedName>
</protein>
<feature type="transmembrane region" description="Helical" evidence="7">
    <location>
        <begin position="247"/>
        <end position="265"/>
    </location>
</feature>
<evidence type="ECO:0000256" key="7">
    <source>
        <dbReference type="RuleBase" id="RU363032"/>
    </source>
</evidence>
<feature type="transmembrane region" description="Helical" evidence="7">
    <location>
        <begin position="86"/>
        <end position="107"/>
    </location>
</feature>
<comment type="similarity">
    <text evidence="7">Belongs to the binding-protein-dependent transport system permease family.</text>
</comment>
<organism evidence="9 10">
    <name type="scientific">Hydrogenispora ethanolica</name>
    <dbReference type="NCBI Taxonomy" id="1082276"/>
    <lineage>
        <taxon>Bacteria</taxon>
        <taxon>Bacillati</taxon>
        <taxon>Bacillota</taxon>
        <taxon>Hydrogenispora</taxon>
    </lineage>
</organism>
<evidence type="ECO:0000259" key="8">
    <source>
        <dbReference type="PROSITE" id="PS50928"/>
    </source>
</evidence>
<dbReference type="InterPro" id="IPR051393">
    <property type="entry name" value="ABC_transporter_permease"/>
</dbReference>
<dbReference type="InterPro" id="IPR000515">
    <property type="entry name" value="MetI-like"/>
</dbReference>
<evidence type="ECO:0000256" key="3">
    <source>
        <dbReference type="ARBA" id="ARBA00022475"/>
    </source>
</evidence>
<keyword evidence="3" id="KW-1003">Cell membrane</keyword>
<reference evidence="9 10" key="1">
    <citation type="submission" date="2019-03" db="EMBL/GenBank/DDBJ databases">
        <title>Genomic Encyclopedia of Type Strains, Phase IV (KMG-IV): sequencing the most valuable type-strain genomes for metagenomic binning, comparative biology and taxonomic classification.</title>
        <authorList>
            <person name="Goeker M."/>
        </authorList>
    </citation>
    <scope>NUCLEOTIDE SEQUENCE [LARGE SCALE GENOMIC DNA]</scope>
    <source>
        <strain evidence="9 10">LX-B</strain>
    </source>
</reference>
<dbReference type="GO" id="GO:0005886">
    <property type="term" value="C:plasma membrane"/>
    <property type="evidence" value="ECO:0007669"/>
    <property type="project" value="UniProtKB-SubCell"/>
</dbReference>
<gene>
    <name evidence="9" type="ORF">EDC14_100670</name>
</gene>
<feature type="transmembrane region" description="Helical" evidence="7">
    <location>
        <begin position="277"/>
        <end position="296"/>
    </location>
</feature>
<evidence type="ECO:0000313" key="9">
    <source>
        <dbReference type="EMBL" id="TCL72360.1"/>
    </source>
</evidence>
<dbReference type="PROSITE" id="PS50928">
    <property type="entry name" value="ABC_TM1"/>
    <property type="match status" value="1"/>
</dbReference>
<evidence type="ECO:0000256" key="4">
    <source>
        <dbReference type="ARBA" id="ARBA00022692"/>
    </source>
</evidence>
<comment type="subcellular location">
    <subcellularLocation>
        <location evidence="1 7">Cell membrane</location>
        <topology evidence="1 7">Multi-pass membrane protein</topology>
    </subcellularLocation>
</comment>
<dbReference type="RefSeq" id="WP_132013571.1">
    <property type="nucleotide sequence ID" value="NZ_SLUN01000006.1"/>
</dbReference>
<dbReference type="AlphaFoldDB" id="A0A4R1S1D4"/>
<dbReference type="SUPFAM" id="SSF161098">
    <property type="entry name" value="MetI-like"/>
    <property type="match status" value="1"/>
</dbReference>
<dbReference type="Pfam" id="PF00528">
    <property type="entry name" value="BPD_transp_1"/>
    <property type="match status" value="1"/>
</dbReference>
<keyword evidence="10" id="KW-1185">Reference proteome</keyword>
<evidence type="ECO:0000256" key="5">
    <source>
        <dbReference type="ARBA" id="ARBA00022989"/>
    </source>
</evidence>
<dbReference type="EMBL" id="SLUN01000006">
    <property type="protein sequence ID" value="TCL72360.1"/>
    <property type="molecule type" value="Genomic_DNA"/>
</dbReference>
<feature type="transmembrane region" description="Helical" evidence="7">
    <location>
        <begin position="168"/>
        <end position="193"/>
    </location>
</feature>
<dbReference type="GO" id="GO:0055085">
    <property type="term" value="P:transmembrane transport"/>
    <property type="evidence" value="ECO:0007669"/>
    <property type="project" value="InterPro"/>
</dbReference>
<feature type="transmembrane region" description="Helical" evidence="7">
    <location>
        <begin position="214"/>
        <end position="235"/>
    </location>
</feature>
<comment type="caution">
    <text evidence="9">The sequence shown here is derived from an EMBL/GenBank/DDBJ whole genome shotgun (WGS) entry which is preliminary data.</text>
</comment>
<dbReference type="OrthoDB" id="9788108at2"/>
<accession>A0A4R1S1D4</accession>
<dbReference type="Proteomes" id="UP000295008">
    <property type="component" value="Unassembled WGS sequence"/>
</dbReference>
<feature type="domain" description="ABC transmembrane type-1" evidence="8">
    <location>
        <begin position="82"/>
        <end position="295"/>
    </location>
</feature>
<proteinExistence type="inferred from homology"/>